<feature type="domain" description="BON" evidence="8">
    <location>
        <begin position="290"/>
        <end position="357"/>
    </location>
</feature>
<name>A0A1S2N7S8_9BURK</name>
<feature type="signal peptide" evidence="7">
    <location>
        <begin position="1"/>
        <end position="23"/>
    </location>
</feature>
<dbReference type="PANTHER" id="PTHR34606">
    <property type="entry name" value="BON DOMAIN-CONTAINING PROTEIN"/>
    <property type="match status" value="1"/>
</dbReference>
<evidence type="ECO:0000256" key="7">
    <source>
        <dbReference type="SAM" id="SignalP"/>
    </source>
</evidence>
<dbReference type="InterPro" id="IPR051686">
    <property type="entry name" value="Lipoprotein_DolP"/>
</dbReference>
<dbReference type="Gene3D" id="3.30.1340.30">
    <property type="match status" value="1"/>
</dbReference>
<accession>A0A1S2N7S8</accession>
<dbReference type="InterPro" id="IPR014004">
    <property type="entry name" value="Transpt-assoc_nodulatn_dom_bac"/>
</dbReference>
<reference evidence="9 10" key="1">
    <citation type="submission" date="2014-10" db="EMBL/GenBank/DDBJ databases">
        <authorList>
            <person name="Seo M.-J."/>
            <person name="Seok Y.J."/>
            <person name="Cha I.-T."/>
        </authorList>
    </citation>
    <scope>NUCLEOTIDE SEQUENCE [LARGE SCALE GENOMIC DNA]</scope>
    <source>
        <strain evidence="9 10">NEU</strain>
    </source>
</reference>
<dbReference type="EMBL" id="JRYB01000001">
    <property type="protein sequence ID" value="OIJ40870.1"/>
    <property type="molecule type" value="Genomic_DNA"/>
</dbReference>
<dbReference type="AlphaFoldDB" id="A0A1S2N7S8"/>
<evidence type="ECO:0000256" key="1">
    <source>
        <dbReference type="ARBA" id="ARBA00004418"/>
    </source>
</evidence>
<dbReference type="InterPro" id="IPR007055">
    <property type="entry name" value="BON_dom"/>
</dbReference>
<evidence type="ECO:0000256" key="2">
    <source>
        <dbReference type="ARBA" id="ARBA00022729"/>
    </source>
</evidence>
<dbReference type="PANTHER" id="PTHR34606:SF16">
    <property type="entry name" value="BON DOMAIN-CONTAINING PROTEIN"/>
    <property type="match status" value="1"/>
</dbReference>
<evidence type="ECO:0000259" key="8">
    <source>
        <dbReference type="PROSITE" id="PS50914"/>
    </source>
</evidence>
<evidence type="ECO:0000256" key="6">
    <source>
        <dbReference type="SAM" id="MobiDB-lite"/>
    </source>
</evidence>
<dbReference type="GO" id="GO:0042597">
    <property type="term" value="C:periplasmic space"/>
    <property type="evidence" value="ECO:0007669"/>
    <property type="project" value="UniProtKB-SubCell"/>
</dbReference>
<comment type="caution">
    <text evidence="9">The sequence shown here is derived from an EMBL/GenBank/DDBJ whole genome shotgun (WGS) entry which is preliminary data.</text>
</comment>
<keyword evidence="3" id="KW-0677">Repeat</keyword>
<sequence>MKTLIATLIATAVSAVAVAPATAAPVDKDAHRAAMDKAAADYRSAKAKCDARSGNAEEVCEDEAKLAQARAELDAYTRYDTTGGNLRDARAKVIRAEHELADTQCDATASGDKDRCKATAGSIRDAALARLDDRNIDRAVGPSSSGELVSSIDSKDPATAAAVQKCEQMTGDARSACVVDQRGNVTTATNVASTTGAAVAANTREAAANAAENTREAARNAADKTREVASNVAEKTGMAGAGERTREAVATVKEKTAAAVDRTKEMASNAVRKTENATERAGEKTARVASDSTITTKVKAGLVADPALKGMDISVDTEGGVVMLSGFVESKAEADKAMQVAKGVDGVTNVKSAIKVK</sequence>
<dbReference type="RefSeq" id="WP_218145976.1">
    <property type="nucleotide sequence ID" value="NZ_CAUQYF010000002.1"/>
</dbReference>
<organism evidence="9 10">
    <name type="scientific">Massilia timonae</name>
    <dbReference type="NCBI Taxonomy" id="47229"/>
    <lineage>
        <taxon>Bacteria</taxon>
        <taxon>Pseudomonadati</taxon>
        <taxon>Pseudomonadota</taxon>
        <taxon>Betaproteobacteria</taxon>
        <taxon>Burkholderiales</taxon>
        <taxon>Oxalobacteraceae</taxon>
        <taxon>Telluria group</taxon>
        <taxon>Massilia</taxon>
    </lineage>
</organism>
<keyword evidence="2 7" id="KW-0732">Signal</keyword>
<comment type="subcellular location">
    <subcellularLocation>
        <location evidence="1">Periplasm</location>
    </subcellularLocation>
</comment>
<feature type="region of interest" description="Disordered" evidence="6">
    <location>
        <begin position="219"/>
        <end position="247"/>
    </location>
</feature>
<evidence type="ECO:0000256" key="4">
    <source>
        <dbReference type="ARBA" id="ARBA00022764"/>
    </source>
</evidence>
<feature type="chain" id="PRO_5012029017" description="Osmotically-inducible protein Y" evidence="7">
    <location>
        <begin position="24"/>
        <end position="357"/>
    </location>
</feature>
<dbReference type="SMART" id="SM00749">
    <property type="entry name" value="BON"/>
    <property type="match status" value="1"/>
</dbReference>
<gene>
    <name evidence="9" type="ORF">LO55_2356</name>
</gene>
<protein>
    <recommendedName>
        <fullName evidence="5">Osmotically-inducible protein Y</fullName>
    </recommendedName>
</protein>
<dbReference type="Proteomes" id="UP000180246">
    <property type="component" value="Unassembled WGS sequence"/>
</dbReference>
<evidence type="ECO:0000256" key="5">
    <source>
        <dbReference type="ARBA" id="ARBA00070588"/>
    </source>
</evidence>
<evidence type="ECO:0000313" key="10">
    <source>
        <dbReference type="Proteomes" id="UP000180246"/>
    </source>
</evidence>
<proteinExistence type="predicted"/>
<dbReference type="FunFam" id="3.30.1340.30:FF:000001">
    <property type="entry name" value="Molecular chaperone OsmY"/>
    <property type="match status" value="1"/>
</dbReference>
<evidence type="ECO:0000256" key="3">
    <source>
        <dbReference type="ARBA" id="ARBA00022737"/>
    </source>
</evidence>
<dbReference type="Pfam" id="PF04972">
    <property type="entry name" value="BON"/>
    <property type="match status" value="1"/>
</dbReference>
<keyword evidence="4" id="KW-0574">Periplasm</keyword>
<evidence type="ECO:0000313" key="9">
    <source>
        <dbReference type="EMBL" id="OIJ40870.1"/>
    </source>
</evidence>
<dbReference type="PROSITE" id="PS50914">
    <property type="entry name" value="BON"/>
    <property type="match status" value="1"/>
</dbReference>